<dbReference type="PANTHER" id="PTHR31650:SF1">
    <property type="entry name" value="WAX ESTER SYNTHASE_DIACYLGLYCEROL ACYLTRANSFERASE 4-RELATED"/>
    <property type="match status" value="1"/>
</dbReference>
<dbReference type="InterPro" id="IPR045034">
    <property type="entry name" value="O-acyltransferase_WSD1-like"/>
</dbReference>
<accession>A0A8J8NDG3</accession>
<dbReference type="OrthoDB" id="619536at2759"/>
<keyword evidence="1" id="KW-0472">Membrane</keyword>
<proteinExistence type="predicted"/>
<feature type="domain" description="O-acyltransferase WSD1 C-terminal" evidence="2">
    <location>
        <begin position="214"/>
        <end position="346"/>
    </location>
</feature>
<evidence type="ECO:0000259" key="2">
    <source>
        <dbReference type="Pfam" id="PF06974"/>
    </source>
</evidence>
<dbReference type="AlphaFoldDB" id="A0A8J8NDG3"/>
<organism evidence="3 4">
    <name type="scientific">Halteria grandinella</name>
    <dbReference type="NCBI Taxonomy" id="5974"/>
    <lineage>
        <taxon>Eukaryota</taxon>
        <taxon>Sar</taxon>
        <taxon>Alveolata</taxon>
        <taxon>Ciliophora</taxon>
        <taxon>Intramacronucleata</taxon>
        <taxon>Spirotrichea</taxon>
        <taxon>Stichotrichia</taxon>
        <taxon>Sporadotrichida</taxon>
        <taxon>Halteriidae</taxon>
        <taxon>Halteria</taxon>
    </lineage>
</organism>
<dbReference type="GO" id="GO:0005886">
    <property type="term" value="C:plasma membrane"/>
    <property type="evidence" value="ECO:0007669"/>
    <property type="project" value="TreeGrafter"/>
</dbReference>
<dbReference type="GO" id="GO:0008374">
    <property type="term" value="F:O-acyltransferase activity"/>
    <property type="evidence" value="ECO:0007669"/>
    <property type="project" value="InterPro"/>
</dbReference>
<dbReference type="Proteomes" id="UP000785679">
    <property type="component" value="Unassembled WGS sequence"/>
</dbReference>
<dbReference type="GO" id="GO:0019432">
    <property type="term" value="P:triglyceride biosynthetic process"/>
    <property type="evidence" value="ECO:0007669"/>
    <property type="project" value="TreeGrafter"/>
</dbReference>
<dbReference type="EMBL" id="RRYP01021265">
    <property type="protein sequence ID" value="TNV72701.1"/>
    <property type="molecule type" value="Genomic_DNA"/>
</dbReference>
<keyword evidence="1" id="KW-1133">Transmembrane helix</keyword>
<keyword evidence="1" id="KW-0812">Transmembrane</keyword>
<dbReference type="InterPro" id="IPR009721">
    <property type="entry name" value="O-acyltransferase_WSD1_C"/>
</dbReference>
<evidence type="ECO:0000256" key="1">
    <source>
        <dbReference type="SAM" id="Phobius"/>
    </source>
</evidence>
<protein>
    <recommendedName>
        <fullName evidence="2">O-acyltransferase WSD1 C-terminal domain-containing protein</fullName>
    </recommendedName>
</protein>
<evidence type="ECO:0000313" key="3">
    <source>
        <dbReference type="EMBL" id="TNV72701.1"/>
    </source>
</evidence>
<reference evidence="3" key="1">
    <citation type="submission" date="2019-06" db="EMBL/GenBank/DDBJ databases">
        <authorList>
            <person name="Zheng W."/>
        </authorList>
    </citation>
    <scope>NUCLEOTIDE SEQUENCE</scope>
    <source>
        <strain evidence="3">QDHG01</strain>
    </source>
</reference>
<sequence length="372" mass="42733">MRDICVVRLPDGTLKDEREIERFCAEEINKPIPLDRPQWQTWIQVNYKEGQSLIIYKQHHSMCDGISCMNFHIGQGDKFQPDAIMPFPRKITFFERLFIRISFPFYLPSLVKTFLTTKQDLNLLHDGKRQLSGKKICATSGDINFPEVKIASKQLGCTINDMVTASLGSAVKTYFEEKGDTKTNEINIAIPATIRFAHYGSWEKVKFENKFAPLPMRIPLIKDPSECLKETYKVTSQMRSKLGELYATYAATYYAAIFLPYYLLNHMAYMTSKPYTMAFSNTPGLLKPVLYDGKKSIKMYNFVIPVGHTGLALSALSYVDYFKICCTTDDAIMKDPQRIVDLTEGNMRWYIEEGRRREKLGTAANQQQTQTK</sequence>
<gene>
    <name evidence="3" type="ORF">FGO68_gene1240</name>
</gene>
<dbReference type="Pfam" id="PF06974">
    <property type="entry name" value="WS_DGAT_C"/>
    <property type="match status" value="1"/>
</dbReference>
<comment type="caution">
    <text evidence="3">The sequence shown here is derived from an EMBL/GenBank/DDBJ whole genome shotgun (WGS) entry which is preliminary data.</text>
</comment>
<dbReference type="PANTHER" id="PTHR31650">
    <property type="entry name" value="O-ACYLTRANSFERASE (WSD1-LIKE) FAMILY PROTEIN"/>
    <property type="match status" value="1"/>
</dbReference>
<name>A0A8J8NDG3_HALGN</name>
<keyword evidence="4" id="KW-1185">Reference proteome</keyword>
<feature type="transmembrane region" description="Helical" evidence="1">
    <location>
        <begin position="246"/>
        <end position="264"/>
    </location>
</feature>
<evidence type="ECO:0000313" key="4">
    <source>
        <dbReference type="Proteomes" id="UP000785679"/>
    </source>
</evidence>